<dbReference type="KEGG" id="rtg:NCTC13098_04822"/>
<evidence type="ECO:0000313" key="1">
    <source>
        <dbReference type="EMBL" id="VDR28438.1"/>
    </source>
</evidence>
<protein>
    <submittedName>
        <fullName evidence="1">Uncharacterized protein</fullName>
    </submittedName>
</protein>
<organism evidence="1 2">
    <name type="scientific">Raoultella terrigena</name>
    <name type="common">Klebsiella terrigena</name>
    <dbReference type="NCBI Taxonomy" id="577"/>
    <lineage>
        <taxon>Bacteria</taxon>
        <taxon>Pseudomonadati</taxon>
        <taxon>Pseudomonadota</taxon>
        <taxon>Gammaproteobacteria</taxon>
        <taxon>Enterobacterales</taxon>
        <taxon>Enterobacteriaceae</taxon>
        <taxon>Klebsiella/Raoultella group</taxon>
        <taxon>Raoultella</taxon>
    </lineage>
</organism>
<proteinExistence type="predicted"/>
<dbReference type="Proteomes" id="UP000274346">
    <property type="component" value="Chromosome"/>
</dbReference>
<sequence length="79" mass="8900">MVRRLPGTLFPPDPAATDAFTDIPAERRREIRAEVQQAYFDRVNAVKKELDALSVAQREMFHRQLAETLMLASAGGTEQ</sequence>
<dbReference type="EMBL" id="LR131271">
    <property type="protein sequence ID" value="VDR28438.1"/>
    <property type="molecule type" value="Genomic_DNA"/>
</dbReference>
<dbReference type="AlphaFoldDB" id="A0A3P8JNG8"/>
<dbReference type="RefSeq" id="WP_128878570.1">
    <property type="nucleotide sequence ID" value="NZ_JADCSX010000008.1"/>
</dbReference>
<name>A0A3P8JNG8_RAOTE</name>
<evidence type="ECO:0000313" key="2">
    <source>
        <dbReference type="Proteomes" id="UP000274346"/>
    </source>
</evidence>
<gene>
    <name evidence="1" type="ORF">NCTC13098_04822</name>
</gene>
<reference evidence="1 2" key="1">
    <citation type="submission" date="2018-12" db="EMBL/GenBank/DDBJ databases">
        <authorList>
            <consortium name="Pathogen Informatics"/>
        </authorList>
    </citation>
    <scope>NUCLEOTIDE SEQUENCE [LARGE SCALE GENOMIC DNA]</scope>
    <source>
        <strain evidence="1 2">NCTC13098</strain>
    </source>
</reference>
<accession>A0A3P8JNG8</accession>